<dbReference type="PANTHER" id="PTHR24305:SF166">
    <property type="entry name" value="CYTOCHROME P450 12A4, MITOCHONDRIAL-RELATED"/>
    <property type="match status" value="1"/>
</dbReference>
<dbReference type="RefSeq" id="XP_062631056.1">
    <property type="nucleotide sequence ID" value="XM_062775071.1"/>
</dbReference>
<accession>A0AAF0YE25</accession>
<name>A0AAF0YE25_9TREE</name>
<dbReference type="PANTHER" id="PTHR24305">
    <property type="entry name" value="CYTOCHROME P450"/>
    <property type="match status" value="1"/>
</dbReference>
<dbReference type="InterPro" id="IPR002401">
    <property type="entry name" value="Cyt_P450_E_grp-I"/>
</dbReference>
<protein>
    <submittedName>
        <fullName evidence="10">Docosahexaenoic acid omega-hydroxylase CYP4F3</fullName>
    </submittedName>
</protein>
<keyword evidence="9" id="KW-0472">Membrane</keyword>
<feature type="binding site" description="axial binding residue" evidence="8">
    <location>
        <position position="506"/>
    </location>
    <ligand>
        <name>heme</name>
        <dbReference type="ChEBI" id="CHEBI:30413"/>
    </ligand>
    <ligandPart>
        <name>Fe</name>
        <dbReference type="ChEBI" id="CHEBI:18248"/>
    </ligandPart>
</feature>
<dbReference type="SUPFAM" id="SSF48264">
    <property type="entry name" value="Cytochrome P450"/>
    <property type="match status" value="1"/>
</dbReference>
<dbReference type="GO" id="GO:0005506">
    <property type="term" value="F:iron ion binding"/>
    <property type="evidence" value="ECO:0007669"/>
    <property type="project" value="InterPro"/>
</dbReference>
<keyword evidence="9" id="KW-0812">Transmembrane</keyword>
<evidence type="ECO:0000256" key="6">
    <source>
        <dbReference type="ARBA" id="ARBA00023004"/>
    </source>
</evidence>
<dbReference type="EMBL" id="CP086719">
    <property type="protein sequence ID" value="WOO85030.1"/>
    <property type="molecule type" value="Genomic_DNA"/>
</dbReference>
<evidence type="ECO:0000256" key="1">
    <source>
        <dbReference type="ARBA" id="ARBA00001971"/>
    </source>
</evidence>
<keyword evidence="5" id="KW-0560">Oxidoreductase</keyword>
<dbReference type="InterPro" id="IPR050121">
    <property type="entry name" value="Cytochrome_P450_monoxygenase"/>
</dbReference>
<dbReference type="PRINTS" id="PR00463">
    <property type="entry name" value="EP450I"/>
</dbReference>
<keyword evidence="7" id="KW-0503">Monooxygenase</keyword>
<gene>
    <name evidence="10" type="primary">CYP4F3_1</name>
    <name evidence="10" type="ORF">LOC62_06G008534</name>
</gene>
<dbReference type="GO" id="GO:0020037">
    <property type="term" value="F:heme binding"/>
    <property type="evidence" value="ECO:0007669"/>
    <property type="project" value="InterPro"/>
</dbReference>
<reference evidence="10" key="1">
    <citation type="submission" date="2023-10" db="EMBL/GenBank/DDBJ databases">
        <authorList>
            <person name="Noh H."/>
        </authorList>
    </citation>
    <scope>NUCLEOTIDE SEQUENCE</scope>
    <source>
        <strain evidence="10">DUCC4014</strain>
    </source>
</reference>
<dbReference type="CDD" id="cd11069">
    <property type="entry name" value="CYP_FUM15-like"/>
    <property type="match status" value="1"/>
</dbReference>
<evidence type="ECO:0000256" key="2">
    <source>
        <dbReference type="ARBA" id="ARBA00005179"/>
    </source>
</evidence>
<comment type="pathway">
    <text evidence="2">Secondary metabolite biosynthesis.</text>
</comment>
<dbReference type="GO" id="GO:0004497">
    <property type="term" value="F:monooxygenase activity"/>
    <property type="evidence" value="ECO:0007669"/>
    <property type="project" value="UniProtKB-KW"/>
</dbReference>
<dbReference type="Gene3D" id="1.10.630.10">
    <property type="entry name" value="Cytochrome P450"/>
    <property type="match status" value="1"/>
</dbReference>
<keyword evidence="6 8" id="KW-0408">Iron</keyword>
<evidence type="ECO:0000313" key="10">
    <source>
        <dbReference type="EMBL" id="WOO85030.1"/>
    </source>
</evidence>
<evidence type="ECO:0000256" key="3">
    <source>
        <dbReference type="ARBA" id="ARBA00010617"/>
    </source>
</evidence>
<dbReference type="AlphaFoldDB" id="A0AAF0YE25"/>
<dbReference type="GeneID" id="87811699"/>
<dbReference type="InterPro" id="IPR001128">
    <property type="entry name" value="Cyt_P450"/>
</dbReference>
<comment type="cofactor">
    <cofactor evidence="1 8">
        <name>heme</name>
        <dbReference type="ChEBI" id="CHEBI:30413"/>
    </cofactor>
</comment>
<dbReference type="GO" id="GO:0016705">
    <property type="term" value="F:oxidoreductase activity, acting on paired donors, with incorporation or reduction of molecular oxygen"/>
    <property type="evidence" value="ECO:0007669"/>
    <property type="project" value="InterPro"/>
</dbReference>
<keyword evidence="8" id="KW-0479">Metal-binding</keyword>
<sequence>MSLTSYVSGALGAIARLSWLQLFGLGVAGFLGFLASLYVYLYICSEWAISYGNLPGPDRDHWLVGNLIYLVKRQHPTPAYRAWADKYGATGRVHGFLGSKRVYTVDPVAISHITQHPDQWPKSQAMSIMLRRMLGDGLVTVEGYDHRRQRRLLNPAFSPKAVREMAPIFYDRALALHHKFTDMIEDGASSSQLLADGDREKLPKDAGAIDVGVYTELTTLDVIGQAGFDYEFESLTTKKNELLDAFHSALKVMQKGAALSQLQNRFPIFDALPTPMTKSGAISKATMNRVGDGIVNDKTRIVKQIGIDKETDLGTSDLLSRLIHANLDPALTAGQKMSHDEVQAQIATFLFAGSETTGIALTWALYRLATNPAIQTRLRKELQTISDDQPDVDTLHALPYLEKFTREVLRMDSPVPVVARMCVEDTVLPLGTPVRGRDGTLIDKIVLNKGTEVALALNSVNRDPAIWGPDAEVFNPDRYDNTAIPTAQVPGIYGNLMTFLGGPRNCIGWRFALAEFKIILFVLVRSFSFAELPSKPPISTETVLGILRSRVIGQDGVVVPLVVRPVSSDDSA</sequence>
<evidence type="ECO:0000256" key="7">
    <source>
        <dbReference type="ARBA" id="ARBA00023033"/>
    </source>
</evidence>
<evidence type="ECO:0000256" key="9">
    <source>
        <dbReference type="SAM" id="Phobius"/>
    </source>
</evidence>
<evidence type="ECO:0000313" key="11">
    <source>
        <dbReference type="Proteomes" id="UP000827549"/>
    </source>
</evidence>
<dbReference type="Pfam" id="PF00067">
    <property type="entry name" value="p450"/>
    <property type="match status" value="1"/>
</dbReference>
<keyword evidence="9" id="KW-1133">Transmembrane helix</keyword>
<feature type="transmembrane region" description="Helical" evidence="9">
    <location>
        <begin position="20"/>
        <end position="43"/>
    </location>
</feature>
<comment type="similarity">
    <text evidence="3">Belongs to the cytochrome P450 family.</text>
</comment>
<dbReference type="InterPro" id="IPR036396">
    <property type="entry name" value="Cyt_P450_sf"/>
</dbReference>
<evidence type="ECO:0000256" key="5">
    <source>
        <dbReference type="ARBA" id="ARBA00023002"/>
    </source>
</evidence>
<keyword evidence="11" id="KW-1185">Reference proteome</keyword>
<proteinExistence type="inferred from homology"/>
<dbReference type="PRINTS" id="PR00385">
    <property type="entry name" value="P450"/>
</dbReference>
<dbReference type="Proteomes" id="UP000827549">
    <property type="component" value="Chromosome 6"/>
</dbReference>
<keyword evidence="4 8" id="KW-0349">Heme</keyword>
<organism evidence="10 11">
    <name type="scientific">Vanrija pseudolonga</name>
    <dbReference type="NCBI Taxonomy" id="143232"/>
    <lineage>
        <taxon>Eukaryota</taxon>
        <taxon>Fungi</taxon>
        <taxon>Dikarya</taxon>
        <taxon>Basidiomycota</taxon>
        <taxon>Agaricomycotina</taxon>
        <taxon>Tremellomycetes</taxon>
        <taxon>Trichosporonales</taxon>
        <taxon>Trichosporonaceae</taxon>
        <taxon>Vanrija</taxon>
    </lineage>
</organism>
<evidence type="ECO:0000256" key="4">
    <source>
        <dbReference type="ARBA" id="ARBA00022617"/>
    </source>
</evidence>
<evidence type="ECO:0000256" key="8">
    <source>
        <dbReference type="PIRSR" id="PIRSR602401-1"/>
    </source>
</evidence>